<dbReference type="AlphaFoldDB" id="A0A2P5A8M7"/>
<evidence type="ECO:0000313" key="2">
    <source>
        <dbReference type="EMBL" id="PON32874.1"/>
    </source>
</evidence>
<feature type="region of interest" description="Disordered" evidence="1">
    <location>
        <begin position="84"/>
        <end position="104"/>
    </location>
</feature>
<feature type="compositionally biased region" description="Basic and acidic residues" evidence="1">
    <location>
        <begin position="84"/>
        <end position="97"/>
    </location>
</feature>
<proteinExistence type="predicted"/>
<accession>A0A2P5A8M7</accession>
<evidence type="ECO:0000313" key="3">
    <source>
        <dbReference type="Proteomes" id="UP000237105"/>
    </source>
</evidence>
<dbReference type="Proteomes" id="UP000237105">
    <property type="component" value="Unassembled WGS sequence"/>
</dbReference>
<reference evidence="3" key="1">
    <citation type="submission" date="2016-06" db="EMBL/GenBank/DDBJ databases">
        <title>Parallel loss of symbiosis genes in relatives of nitrogen-fixing non-legume Parasponia.</title>
        <authorList>
            <person name="Van Velzen R."/>
            <person name="Holmer R."/>
            <person name="Bu F."/>
            <person name="Rutten L."/>
            <person name="Van Zeijl A."/>
            <person name="Liu W."/>
            <person name="Santuari L."/>
            <person name="Cao Q."/>
            <person name="Sharma T."/>
            <person name="Shen D."/>
            <person name="Roswanjaya Y."/>
            <person name="Wardhani T."/>
            <person name="Kalhor M.S."/>
            <person name="Jansen J."/>
            <person name="Van den Hoogen J."/>
            <person name="Gungor B."/>
            <person name="Hartog M."/>
            <person name="Hontelez J."/>
            <person name="Verver J."/>
            <person name="Yang W.-C."/>
            <person name="Schijlen E."/>
            <person name="Repin R."/>
            <person name="Schilthuizen M."/>
            <person name="Schranz E."/>
            <person name="Heidstra R."/>
            <person name="Miyata K."/>
            <person name="Fedorova E."/>
            <person name="Kohlen W."/>
            <person name="Bisseling T."/>
            <person name="Smit S."/>
            <person name="Geurts R."/>
        </authorList>
    </citation>
    <scope>NUCLEOTIDE SEQUENCE [LARGE SCALE GENOMIC DNA]</scope>
    <source>
        <strain evidence="3">cv. WU1-14</strain>
    </source>
</reference>
<name>A0A2P5A8M7_PARAD</name>
<evidence type="ECO:0000256" key="1">
    <source>
        <dbReference type="SAM" id="MobiDB-lite"/>
    </source>
</evidence>
<gene>
    <name evidence="2" type="ORF">PanWU01x14_357530</name>
</gene>
<sequence>MAPSRMTTRSTRPDTDRNPPDAKGSSRGVQPGLDKKLDQMLAALAEVSRKVEIAHETIMGLKDEVAEVHRDNARLEGLLANEARSEQGEDFDAKVQQESEGQPLRETLAPSRFECRESNKAGQGHSEPEDTKKALKVCFPTGGKK</sequence>
<protein>
    <submittedName>
        <fullName evidence="2">Uncharacterized protein</fullName>
    </submittedName>
</protein>
<dbReference type="EMBL" id="JXTB01000775">
    <property type="protein sequence ID" value="PON32874.1"/>
    <property type="molecule type" value="Genomic_DNA"/>
</dbReference>
<feature type="compositionally biased region" description="Polar residues" evidence="1">
    <location>
        <begin position="1"/>
        <end position="10"/>
    </location>
</feature>
<keyword evidence="3" id="KW-1185">Reference proteome</keyword>
<comment type="caution">
    <text evidence="2">The sequence shown here is derived from an EMBL/GenBank/DDBJ whole genome shotgun (WGS) entry which is preliminary data.</text>
</comment>
<feature type="compositionally biased region" description="Basic and acidic residues" evidence="1">
    <location>
        <begin position="11"/>
        <end position="20"/>
    </location>
</feature>
<feature type="region of interest" description="Disordered" evidence="1">
    <location>
        <begin position="116"/>
        <end position="145"/>
    </location>
</feature>
<feature type="region of interest" description="Disordered" evidence="1">
    <location>
        <begin position="1"/>
        <end position="33"/>
    </location>
</feature>
<organism evidence="2 3">
    <name type="scientific">Parasponia andersonii</name>
    <name type="common">Sponia andersonii</name>
    <dbReference type="NCBI Taxonomy" id="3476"/>
    <lineage>
        <taxon>Eukaryota</taxon>
        <taxon>Viridiplantae</taxon>
        <taxon>Streptophyta</taxon>
        <taxon>Embryophyta</taxon>
        <taxon>Tracheophyta</taxon>
        <taxon>Spermatophyta</taxon>
        <taxon>Magnoliopsida</taxon>
        <taxon>eudicotyledons</taxon>
        <taxon>Gunneridae</taxon>
        <taxon>Pentapetalae</taxon>
        <taxon>rosids</taxon>
        <taxon>fabids</taxon>
        <taxon>Rosales</taxon>
        <taxon>Cannabaceae</taxon>
        <taxon>Parasponia</taxon>
    </lineage>
</organism>